<feature type="region of interest" description="Disordered" evidence="1">
    <location>
        <begin position="60"/>
        <end position="149"/>
    </location>
</feature>
<reference evidence="2" key="2">
    <citation type="submission" date="2020-09" db="EMBL/GenBank/DDBJ databases">
        <authorList>
            <person name="Sun Q."/>
            <person name="Ohkuma M."/>
        </authorList>
    </citation>
    <scope>NUCLEOTIDE SEQUENCE</scope>
    <source>
        <strain evidence="2">JCM 4346</strain>
    </source>
</reference>
<proteinExistence type="predicted"/>
<organism evidence="2 3">
    <name type="scientific">Streptomyces aurantiogriseus</name>
    <dbReference type="NCBI Taxonomy" id="66870"/>
    <lineage>
        <taxon>Bacteria</taxon>
        <taxon>Bacillati</taxon>
        <taxon>Actinomycetota</taxon>
        <taxon>Actinomycetes</taxon>
        <taxon>Kitasatosporales</taxon>
        <taxon>Streptomycetaceae</taxon>
        <taxon>Streptomyces</taxon>
    </lineage>
</organism>
<sequence>MTRRFSGRRWCRPARRSGRFSRSGRSPLRPLQLFRPLLPFRPLQLFRPFRPFQPLRPFQSLSRSQAVDPRVDRPGGCEVPRRRADDATLGEVPVHGRAPAPDLARTGPRSHRTALSHGSGARAQSRRTANLWPASAGPRAGRGSAGVHGGRRFARGAALEVVSG</sequence>
<evidence type="ECO:0000313" key="3">
    <source>
        <dbReference type="Proteomes" id="UP000658320"/>
    </source>
</evidence>
<reference evidence="2" key="1">
    <citation type="journal article" date="2014" name="Int. J. Syst. Evol. Microbiol.">
        <title>Complete genome sequence of Corynebacterium casei LMG S-19264T (=DSM 44701T), isolated from a smear-ripened cheese.</title>
        <authorList>
            <consortium name="US DOE Joint Genome Institute (JGI-PGF)"/>
            <person name="Walter F."/>
            <person name="Albersmeier A."/>
            <person name="Kalinowski J."/>
            <person name="Ruckert C."/>
        </authorList>
    </citation>
    <scope>NUCLEOTIDE SEQUENCE</scope>
    <source>
        <strain evidence="2">JCM 4346</strain>
    </source>
</reference>
<keyword evidence="3" id="KW-1185">Reference proteome</keyword>
<feature type="compositionally biased region" description="Low complexity" evidence="1">
    <location>
        <begin position="133"/>
        <end position="142"/>
    </location>
</feature>
<dbReference type="Proteomes" id="UP000658320">
    <property type="component" value="Unassembled WGS sequence"/>
</dbReference>
<accession>A0A918EZD0</accession>
<evidence type="ECO:0000313" key="2">
    <source>
        <dbReference type="EMBL" id="GGQ93548.1"/>
    </source>
</evidence>
<protein>
    <submittedName>
        <fullName evidence="2">Uncharacterized protein</fullName>
    </submittedName>
</protein>
<feature type="compositionally biased region" description="Basic and acidic residues" evidence="1">
    <location>
        <begin position="69"/>
        <end position="86"/>
    </location>
</feature>
<dbReference type="AlphaFoldDB" id="A0A918EZD0"/>
<evidence type="ECO:0000256" key="1">
    <source>
        <dbReference type="SAM" id="MobiDB-lite"/>
    </source>
</evidence>
<name>A0A918EZD0_9ACTN</name>
<comment type="caution">
    <text evidence="2">The sequence shown here is derived from an EMBL/GenBank/DDBJ whole genome shotgun (WGS) entry which is preliminary data.</text>
</comment>
<dbReference type="EMBL" id="BMSX01000001">
    <property type="protein sequence ID" value="GGQ93548.1"/>
    <property type="molecule type" value="Genomic_DNA"/>
</dbReference>
<gene>
    <name evidence="2" type="ORF">GCM10010251_05340</name>
</gene>